<sequence length="262" mass="29299">MLLGCQTHNQLLAHFLDWLVKKIDEEHIADLVTSILCTCPDLIKSVLNSLSPSFSPRWSDKWSKLMDWLAKLYGSIPDKLLTQPDMLYDANAIVSIATVFCLPPPKVAVILQQSVKIEADEGDKQVVTSVAFNFLTELCCSHKYGINFYDKTDPQDVRSCMVLLTLAFLLDSDNAVITVLVQQKTFLQFVIAGLMYDSKEVVVDTLATLMDKVVKCPGVSKTDKIKLFSEVTLKQICELFNWKGPTGWTAGKKSKSQEELVS</sequence>
<dbReference type="GO" id="GO:0005730">
    <property type="term" value="C:nucleolus"/>
    <property type="evidence" value="ECO:0007669"/>
    <property type="project" value="TreeGrafter"/>
</dbReference>
<dbReference type="Pfam" id="PF11707">
    <property type="entry name" value="Npa1"/>
    <property type="match status" value="2"/>
</dbReference>
<evidence type="ECO:0000313" key="3">
    <source>
        <dbReference type="Proteomes" id="UP000076420"/>
    </source>
</evidence>
<evidence type="ECO:0000313" key="2">
    <source>
        <dbReference type="EnsemblMetazoa" id="BGLB030586-PA"/>
    </source>
</evidence>
<dbReference type="InterPro" id="IPR039844">
    <property type="entry name" value="URB1"/>
</dbReference>
<dbReference type="KEGG" id="bgt:106074333"/>
<dbReference type="PANTHER" id="PTHR13500:SF0">
    <property type="entry name" value="NUCLEOLAR PRE-RIBOSOMAL-ASSOCIATED PROTEIN 1"/>
    <property type="match status" value="1"/>
</dbReference>
<organism evidence="2 3">
    <name type="scientific">Biomphalaria glabrata</name>
    <name type="common">Bloodfluke planorb</name>
    <name type="synonym">Freshwater snail</name>
    <dbReference type="NCBI Taxonomy" id="6526"/>
    <lineage>
        <taxon>Eukaryota</taxon>
        <taxon>Metazoa</taxon>
        <taxon>Spiralia</taxon>
        <taxon>Lophotrochozoa</taxon>
        <taxon>Mollusca</taxon>
        <taxon>Gastropoda</taxon>
        <taxon>Heterobranchia</taxon>
        <taxon>Euthyneura</taxon>
        <taxon>Panpulmonata</taxon>
        <taxon>Hygrophila</taxon>
        <taxon>Lymnaeoidea</taxon>
        <taxon>Planorbidae</taxon>
        <taxon>Biomphalaria</taxon>
    </lineage>
</organism>
<dbReference type="InterPro" id="IPR021714">
    <property type="entry name" value="URB1_N"/>
</dbReference>
<dbReference type="VEuPathDB" id="VectorBase:BGLB030586"/>
<gene>
    <name evidence="2" type="primary">106074333</name>
</gene>
<feature type="domain" description="URB1 N-terminal" evidence="1">
    <location>
        <begin position="151"/>
        <end position="247"/>
    </location>
</feature>
<evidence type="ECO:0000259" key="1">
    <source>
        <dbReference type="Pfam" id="PF11707"/>
    </source>
</evidence>
<accession>A0A2C9LFH0</accession>
<protein>
    <recommendedName>
        <fullName evidence="1">URB1 N-terminal domain-containing protein</fullName>
    </recommendedName>
</protein>
<name>A0A2C9LFH0_BIOGL</name>
<dbReference type="EnsemblMetazoa" id="BGLB030586-RA">
    <property type="protein sequence ID" value="BGLB030586-PA"/>
    <property type="gene ID" value="BGLB030586"/>
</dbReference>
<dbReference type="VEuPathDB" id="VectorBase:BGLAX_041806"/>
<reference evidence="2" key="1">
    <citation type="submission" date="2020-05" db="UniProtKB">
        <authorList>
            <consortium name="EnsemblMetazoa"/>
        </authorList>
    </citation>
    <scope>IDENTIFICATION</scope>
    <source>
        <strain evidence="2">BB02</strain>
    </source>
</reference>
<dbReference type="Proteomes" id="UP000076420">
    <property type="component" value="Unassembled WGS sequence"/>
</dbReference>
<dbReference type="PANTHER" id="PTHR13500">
    <property type="entry name" value="NUCLEOLAR PRERIBOSOMAL-ASSOCIATED PROTEIN 1"/>
    <property type="match status" value="1"/>
</dbReference>
<dbReference type="GO" id="GO:0000466">
    <property type="term" value="P:maturation of 5.8S rRNA from tricistronic rRNA transcript (SSU-rRNA, 5.8S rRNA, LSU-rRNA)"/>
    <property type="evidence" value="ECO:0007669"/>
    <property type="project" value="TreeGrafter"/>
</dbReference>
<dbReference type="GO" id="GO:0000463">
    <property type="term" value="P:maturation of LSU-rRNA from tricistronic rRNA transcript (SSU-rRNA, 5.8S rRNA, LSU-rRNA)"/>
    <property type="evidence" value="ECO:0007669"/>
    <property type="project" value="TreeGrafter"/>
</dbReference>
<proteinExistence type="predicted"/>
<feature type="domain" description="URB1 N-terminal" evidence="1">
    <location>
        <begin position="6"/>
        <end position="63"/>
    </location>
</feature>
<dbReference type="AlphaFoldDB" id="A0A2C9LFH0"/>
<dbReference type="STRING" id="6526.A0A2C9LFH0"/>